<accession>A0AAW0DPE7</accession>
<dbReference type="InterPro" id="IPR029058">
    <property type="entry name" value="AB_hydrolase_fold"/>
</dbReference>
<gene>
    <name evidence="2" type="ORF">R3P38DRAFT_2502816</name>
</gene>
<dbReference type="EMBL" id="JAWWNJ010000007">
    <property type="protein sequence ID" value="KAK7052773.1"/>
    <property type="molecule type" value="Genomic_DNA"/>
</dbReference>
<proteinExistence type="predicted"/>
<organism evidence="2 3">
    <name type="scientific">Favolaschia claudopus</name>
    <dbReference type="NCBI Taxonomy" id="2862362"/>
    <lineage>
        <taxon>Eukaryota</taxon>
        <taxon>Fungi</taxon>
        <taxon>Dikarya</taxon>
        <taxon>Basidiomycota</taxon>
        <taxon>Agaricomycotina</taxon>
        <taxon>Agaricomycetes</taxon>
        <taxon>Agaricomycetidae</taxon>
        <taxon>Agaricales</taxon>
        <taxon>Marasmiineae</taxon>
        <taxon>Mycenaceae</taxon>
        <taxon>Favolaschia</taxon>
    </lineage>
</organism>
<keyword evidence="3" id="KW-1185">Reference proteome</keyword>
<evidence type="ECO:0000259" key="1">
    <source>
        <dbReference type="Pfam" id="PF12697"/>
    </source>
</evidence>
<dbReference type="Proteomes" id="UP001362999">
    <property type="component" value="Unassembled WGS sequence"/>
</dbReference>
<name>A0AAW0DPE7_9AGAR</name>
<comment type="caution">
    <text evidence="2">The sequence shown here is derived from an EMBL/GenBank/DDBJ whole genome shotgun (WGS) entry which is preliminary data.</text>
</comment>
<protein>
    <submittedName>
        <fullName evidence="2">CN hydrolase domain-containing protein</fullName>
    </submittedName>
</protein>
<dbReference type="SUPFAM" id="SSF53474">
    <property type="entry name" value="alpha/beta-Hydrolases"/>
    <property type="match status" value="1"/>
</dbReference>
<evidence type="ECO:0000313" key="2">
    <source>
        <dbReference type="EMBL" id="KAK7052773.1"/>
    </source>
</evidence>
<keyword evidence="2" id="KW-0378">Hydrolase</keyword>
<evidence type="ECO:0000313" key="3">
    <source>
        <dbReference type="Proteomes" id="UP001362999"/>
    </source>
</evidence>
<dbReference type="Gene3D" id="3.40.50.1820">
    <property type="entry name" value="alpha/beta hydrolase"/>
    <property type="match status" value="1"/>
</dbReference>
<dbReference type="Pfam" id="PF12697">
    <property type="entry name" value="Abhydrolase_6"/>
    <property type="match status" value="1"/>
</dbReference>
<dbReference type="InterPro" id="IPR000073">
    <property type="entry name" value="AB_hydrolase_1"/>
</dbReference>
<sequence>MQITPVIFDCPRNARDPPDRVLKMTANRYCTHESASNDEGFTLLFAHCIGSHKEQWEPVIEQAFRMQQGKARNQRVREAWSFDWQSHGDAGILNRELLQVSGTRADGVSAYEWAEAIAAFVRSPRMQGRRIVAIGHSAGAGAMVVSLKSTPLSHLPFLGLVLIEPTIAKPELYYRVMADNTPTIEAATLLRRSRWASRGEAKEWLRKRAPYRKWDERVLALFIEYGLDDTSIGDVKLKCDRRLEALAFPDVHPHFDAFAELGRISGRVPVHVIWASRSELVPKALQDALADTKDGRRLASVTHVEGGHLLPQESPVRIAHAIANALDSIAVDFANANIIPAERSRL</sequence>
<dbReference type="GO" id="GO:0016787">
    <property type="term" value="F:hydrolase activity"/>
    <property type="evidence" value="ECO:0007669"/>
    <property type="project" value="UniProtKB-KW"/>
</dbReference>
<dbReference type="AlphaFoldDB" id="A0AAW0DPE7"/>
<reference evidence="2 3" key="1">
    <citation type="journal article" date="2024" name="J Genomics">
        <title>Draft genome sequencing and assembly of Favolaschia claudopus CIRM-BRFM 2984 isolated from oak limbs.</title>
        <authorList>
            <person name="Navarro D."/>
            <person name="Drula E."/>
            <person name="Chaduli D."/>
            <person name="Cazenave R."/>
            <person name="Ahrendt S."/>
            <person name="Wang J."/>
            <person name="Lipzen A."/>
            <person name="Daum C."/>
            <person name="Barry K."/>
            <person name="Grigoriev I.V."/>
            <person name="Favel A."/>
            <person name="Rosso M.N."/>
            <person name="Martin F."/>
        </authorList>
    </citation>
    <scope>NUCLEOTIDE SEQUENCE [LARGE SCALE GENOMIC DNA]</scope>
    <source>
        <strain evidence="2 3">CIRM-BRFM 2984</strain>
    </source>
</reference>
<feature type="domain" description="AB hydrolase-1" evidence="1">
    <location>
        <begin position="43"/>
        <end position="320"/>
    </location>
</feature>